<gene>
    <name evidence="2" type="ORF">Dalu01_01506</name>
</gene>
<organism evidence="2 3">
    <name type="scientific">Deinococcus aluminii</name>
    <dbReference type="NCBI Taxonomy" id="1656885"/>
    <lineage>
        <taxon>Bacteria</taxon>
        <taxon>Thermotogati</taxon>
        <taxon>Deinococcota</taxon>
        <taxon>Deinococci</taxon>
        <taxon>Deinococcales</taxon>
        <taxon>Deinococcaceae</taxon>
        <taxon>Deinococcus</taxon>
    </lineage>
</organism>
<sequence>MTFSRRPPLPAGRRLLLGALLGLLVWVVAPGGWPPVARVLLGWSALCVVLLSGIWPLLLSATPEQTRALATREDDTRTQALLVTVTASLMSLLGVGWTLSLAHRKAGGWQLDLLALAVVTTGLSWLLLHTEYTLHYARRFYADGGRGVLFPEGEGHLKDPDYRDFLYLGLTIGMTFQVSDTNVNSRAIRRLITQHAALSYVFGTVVVALTVSSVSNLLG</sequence>
<keyword evidence="1" id="KW-0812">Transmembrane</keyword>
<protein>
    <recommendedName>
        <fullName evidence="4">DUF1345 domain-containing protein</fullName>
    </recommendedName>
</protein>
<accession>A0ABP9XES8</accession>
<evidence type="ECO:0000313" key="2">
    <source>
        <dbReference type="EMBL" id="GAA5533108.1"/>
    </source>
</evidence>
<comment type="caution">
    <text evidence="2">The sequence shown here is derived from an EMBL/GenBank/DDBJ whole genome shotgun (WGS) entry which is preliminary data.</text>
</comment>
<feature type="transmembrane region" description="Helical" evidence="1">
    <location>
        <begin position="108"/>
        <end position="128"/>
    </location>
</feature>
<keyword evidence="1" id="KW-1133">Transmembrane helix</keyword>
<keyword evidence="1" id="KW-0472">Membrane</keyword>
<keyword evidence="3" id="KW-1185">Reference proteome</keyword>
<dbReference type="Pfam" id="PF07077">
    <property type="entry name" value="DUF1345"/>
    <property type="match status" value="1"/>
</dbReference>
<evidence type="ECO:0008006" key="4">
    <source>
        <dbReference type="Google" id="ProtNLM"/>
    </source>
</evidence>
<evidence type="ECO:0000313" key="3">
    <source>
        <dbReference type="Proteomes" id="UP001404956"/>
    </source>
</evidence>
<feature type="transmembrane region" description="Helical" evidence="1">
    <location>
        <begin position="40"/>
        <end position="59"/>
    </location>
</feature>
<feature type="transmembrane region" description="Helical" evidence="1">
    <location>
        <begin position="196"/>
        <end position="218"/>
    </location>
</feature>
<dbReference type="EMBL" id="BAABRV010000003">
    <property type="protein sequence ID" value="GAA5533108.1"/>
    <property type="molecule type" value="Genomic_DNA"/>
</dbReference>
<feature type="transmembrane region" description="Helical" evidence="1">
    <location>
        <begin position="80"/>
        <end position="102"/>
    </location>
</feature>
<reference evidence="2 3" key="1">
    <citation type="submission" date="2024-02" db="EMBL/GenBank/DDBJ databases">
        <title>Deinococcus aluminii NBRC 112889.</title>
        <authorList>
            <person name="Ichikawa N."/>
            <person name="Katano-Makiyama Y."/>
            <person name="Hidaka K."/>
        </authorList>
    </citation>
    <scope>NUCLEOTIDE SEQUENCE [LARGE SCALE GENOMIC DNA]</scope>
    <source>
        <strain evidence="2 3">NBRC 112889</strain>
    </source>
</reference>
<dbReference type="RefSeq" id="WP_345452816.1">
    <property type="nucleotide sequence ID" value="NZ_BAABRV010000003.1"/>
</dbReference>
<dbReference type="InterPro" id="IPR009781">
    <property type="entry name" value="DUF1345"/>
</dbReference>
<name>A0ABP9XES8_9DEIO</name>
<evidence type="ECO:0000256" key="1">
    <source>
        <dbReference type="SAM" id="Phobius"/>
    </source>
</evidence>
<proteinExistence type="predicted"/>
<dbReference type="Proteomes" id="UP001404956">
    <property type="component" value="Unassembled WGS sequence"/>
</dbReference>